<accession>A0A5C6U6N1</accession>
<dbReference type="GO" id="GO:0005975">
    <property type="term" value="P:carbohydrate metabolic process"/>
    <property type="evidence" value="ECO:0007669"/>
    <property type="project" value="InterPro"/>
</dbReference>
<gene>
    <name evidence="1" type="ORF">FSC37_22035</name>
</gene>
<name>A0A5C6U6N1_9BURK</name>
<evidence type="ECO:0000313" key="1">
    <source>
        <dbReference type="EMBL" id="TXC67398.1"/>
    </source>
</evidence>
<protein>
    <submittedName>
        <fullName evidence="1">Aldose 1-epimerase</fullName>
    </submittedName>
</protein>
<dbReference type="Proteomes" id="UP000321832">
    <property type="component" value="Unassembled WGS sequence"/>
</dbReference>
<dbReference type="InterPro" id="IPR008183">
    <property type="entry name" value="Aldose_1/G6P_1-epimerase"/>
</dbReference>
<proteinExistence type="predicted"/>
<dbReference type="GO" id="GO:0016853">
    <property type="term" value="F:isomerase activity"/>
    <property type="evidence" value="ECO:0007669"/>
    <property type="project" value="InterPro"/>
</dbReference>
<dbReference type="InterPro" id="IPR011013">
    <property type="entry name" value="Gal_mutarotase_sf_dom"/>
</dbReference>
<keyword evidence="2" id="KW-1185">Reference proteome</keyword>
<organism evidence="1 2">
    <name type="scientific">Piscinibacter aquaticus</name>
    <dbReference type="NCBI Taxonomy" id="392597"/>
    <lineage>
        <taxon>Bacteria</taxon>
        <taxon>Pseudomonadati</taxon>
        <taxon>Pseudomonadota</taxon>
        <taxon>Betaproteobacteria</taxon>
        <taxon>Burkholderiales</taxon>
        <taxon>Sphaerotilaceae</taxon>
        <taxon>Piscinibacter</taxon>
    </lineage>
</organism>
<dbReference type="SUPFAM" id="SSF74650">
    <property type="entry name" value="Galactose mutarotase-like"/>
    <property type="match status" value="1"/>
</dbReference>
<comment type="caution">
    <text evidence="1">The sequence shown here is derived from an EMBL/GenBank/DDBJ whole genome shotgun (WGS) entry which is preliminary data.</text>
</comment>
<sequence length="288" mass="31997">MTAHASTAHSFELHAGALRLALRPDLGGCIAGLWHRDTPILRSTEPVALASSRASASYPLVPYSNRIGYARFRWKGHDHSTRPNFDGVPHSVHGLGWQRPWETVSSSATELVMRLRHAADADWPFAFEATQYVTLTPQAMHVEMIVTNLADVAQPIGLGWHPYFPKRARSRLHIECAERWDSDAAGLPVRKVAQPGIDSDVIHLDFDHCFDGWRGAARIRDERFSLQLTSSMQRLVIYTPQTKDYFCVEPVSHVSNAIHMADPLAHGLVSVAPGGSTRGWMQLDIAVV</sequence>
<dbReference type="EMBL" id="VOPW01000001">
    <property type="protein sequence ID" value="TXC67398.1"/>
    <property type="molecule type" value="Genomic_DNA"/>
</dbReference>
<dbReference type="GO" id="GO:0030246">
    <property type="term" value="F:carbohydrate binding"/>
    <property type="evidence" value="ECO:0007669"/>
    <property type="project" value="InterPro"/>
</dbReference>
<dbReference type="Pfam" id="PF01263">
    <property type="entry name" value="Aldose_epim"/>
    <property type="match status" value="1"/>
</dbReference>
<reference evidence="1 2" key="1">
    <citation type="submission" date="2019-08" db="EMBL/GenBank/DDBJ databases">
        <authorList>
            <person name="Khan S.A."/>
            <person name="Jeon C.O."/>
            <person name="Jeong S.E."/>
        </authorList>
    </citation>
    <scope>NUCLEOTIDE SEQUENCE [LARGE SCALE GENOMIC DNA]</scope>
    <source>
        <strain evidence="2">IMCC1728</strain>
    </source>
</reference>
<dbReference type="CDD" id="cd09021">
    <property type="entry name" value="Aldose_epim_Ec_YphB"/>
    <property type="match status" value="1"/>
</dbReference>
<evidence type="ECO:0000313" key="2">
    <source>
        <dbReference type="Proteomes" id="UP000321832"/>
    </source>
</evidence>
<dbReference type="InterPro" id="IPR014718">
    <property type="entry name" value="GH-type_carb-bd"/>
</dbReference>
<dbReference type="Gene3D" id="2.70.98.10">
    <property type="match status" value="1"/>
</dbReference>
<dbReference type="AlphaFoldDB" id="A0A5C6U6N1"/>